<accession>A0A8T3CIW1</accession>
<dbReference type="InterPro" id="IPR058704">
    <property type="entry name" value="BGLAP-like_C"/>
</dbReference>
<name>A0A8T3CIW1_9TELE</name>
<dbReference type="SMART" id="SM00069">
    <property type="entry name" value="GLA"/>
    <property type="match status" value="1"/>
</dbReference>
<feature type="signal peptide" evidence="12">
    <location>
        <begin position="1"/>
        <end position="30"/>
    </location>
</feature>
<dbReference type="PANTHER" id="PTHR10109">
    <property type="entry name" value="MATRIX GLA PROTEIN"/>
    <property type="match status" value="1"/>
</dbReference>
<evidence type="ECO:0000256" key="2">
    <source>
        <dbReference type="ARBA" id="ARBA00008850"/>
    </source>
</evidence>
<dbReference type="GO" id="GO:0005576">
    <property type="term" value="C:extracellular region"/>
    <property type="evidence" value="ECO:0007669"/>
    <property type="project" value="UniProtKB-SubCell"/>
</dbReference>
<dbReference type="InterPro" id="IPR035972">
    <property type="entry name" value="GLA-like_dom_SF"/>
</dbReference>
<keyword evidence="11" id="KW-0891">Chondrogenesis</keyword>
<evidence type="ECO:0000256" key="6">
    <source>
        <dbReference type="ARBA" id="ARBA00022525"/>
    </source>
</evidence>
<gene>
    <name evidence="14" type="ORF">AGOR_G00220710</name>
</gene>
<dbReference type="GO" id="GO:0001503">
    <property type="term" value="P:ossification"/>
    <property type="evidence" value="ECO:0007669"/>
    <property type="project" value="UniProtKB-KW"/>
</dbReference>
<evidence type="ECO:0000256" key="7">
    <source>
        <dbReference type="ARBA" id="ARBA00022553"/>
    </source>
</evidence>
<evidence type="ECO:0000256" key="3">
    <source>
        <dbReference type="ARBA" id="ARBA00017145"/>
    </source>
</evidence>
<evidence type="ECO:0000256" key="10">
    <source>
        <dbReference type="ARBA" id="ARBA00023157"/>
    </source>
</evidence>
<keyword evidence="9" id="KW-0892">Osteogenesis</keyword>
<sequence length="115" mass="13410">MCWAISASGRKMKFPLQCVFLCCVIAVCISDDSHESNESSEDLFMNQYRANSFISSSRGNAYNYNSKRMVQKSPVERRSEICEDYSPCRILAYRYGYQQAYQRYFGAQNPRSSRY</sequence>
<dbReference type="Pfam" id="PF25890">
    <property type="entry name" value="BGLAP_C"/>
    <property type="match status" value="1"/>
</dbReference>
<dbReference type="PROSITE" id="PS50998">
    <property type="entry name" value="GLA_2"/>
    <property type="match status" value="1"/>
</dbReference>
<dbReference type="AlphaFoldDB" id="A0A8T3CIW1"/>
<keyword evidence="10" id="KW-1015">Disulfide bond</keyword>
<dbReference type="InterPro" id="IPR027118">
    <property type="entry name" value="MGP"/>
</dbReference>
<dbReference type="GO" id="GO:0031012">
    <property type="term" value="C:extracellular matrix"/>
    <property type="evidence" value="ECO:0007669"/>
    <property type="project" value="InterPro"/>
</dbReference>
<organism evidence="14 15">
    <name type="scientific">Albula goreensis</name>
    <dbReference type="NCBI Taxonomy" id="1534307"/>
    <lineage>
        <taxon>Eukaryota</taxon>
        <taxon>Metazoa</taxon>
        <taxon>Chordata</taxon>
        <taxon>Craniata</taxon>
        <taxon>Vertebrata</taxon>
        <taxon>Euteleostomi</taxon>
        <taxon>Actinopterygii</taxon>
        <taxon>Neopterygii</taxon>
        <taxon>Teleostei</taxon>
        <taxon>Albuliformes</taxon>
        <taxon>Albulidae</taxon>
        <taxon>Albula</taxon>
    </lineage>
</organism>
<reference evidence="14" key="1">
    <citation type="submission" date="2021-01" db="EMBL/GenBank/DDBJ databases">
        <authorList>
            <person name="Zahm M."/>
            <person name="Roques C."/>
            <person name="Cabau C."/>
            <person name="Klopp C."/>
            <person name="Donnadieu C."/>
            <person name="Jouanno E."/>
            <person name="Lampietro C."/>
            <person name="Louis A."/>
            <person name="Herpin A."/>
            <person name="Echchiki A."/>
            <person name="Berthelot C."/>
            <person name="Parey E."/>
            <person name="Roest-Crollius H."/>
            <person name="Braasch I."/>
            <person name="Postlethwait J."/>
            <person name="Bobe J."/>
            <person name="Montfort J."/>
            <person name="Bouchez O."/>
            <person name="Begum T."/>
            <person name="Mejri S."/>
            <person name="Adams A."/>
            <person name="Chen W.-J."/>
            <person name="Guiguen Y."/>
        </authorList>
    </citation>
    <scope>NUCLEOTIDE SEQUENCE</scope>
    <source>
        <tissue evidence="14">Blood</tissue>
    </source>
</reference>
<protein>
    <recommendedName>
        <fullName evidence="3">Matrix Gla protein</fullName>
    </recommendedName>
</protein>
<evidence type="ECO:0000256" key="1">
    <source>
        <dbReference type="ARBA" id="ARBA00004613"/>
    </source>
</evidence>
<evidence type="ECO:0000256" key="8">
    <source>
        <dbReference type="ARBA" id="ARBA00022782"/>
    </source>
</evidence>
<keyword evidence="8" id="KW-0221">Differentiation</keyword>
<comment type="similarity">
    <text evidence="2">Belongs to the osteocalcin/matrix Gla protein family.</text>
</comment>
<evidence type="ECO:0000313" key="15">
    <source>
        <dbReference type="Proteomes" id="UP000829720"/>
    </source>
</evidence>
<keyword evidence="12" id="KW-0732">Signal</keyword>
<comment type="caution">
    <text evidence="14">The sequence shown here is derived from an EMBL/GenBank/DDBJ whole genome shotgun (WGS) entry which is preliminary data.</text>
</comment>
<dbReference type="EMBL" id="JAERUA010000022">
    <property type="protein sequence ID" value="KAI1883887.1"/>
    <property type="molecule type" value="Genomic_DNA"/>
</dbReference>
<evidence type="ECO:0000256" key="5">
    <source>
        <dbReference type="ARBA" id="ARBA00022479"/>
    </source>
</evidence>
<keyword evidence="6" id="KW-0964">Secreted</keyword>
<keyword evidence="7" id="KW-0597">Phosphoprotein</keyword>
<evidence type="ECO:0000256" key="12">
    <source>
        <dbReference type="SAM" id="SignalP"/>
    </source>
</evidence>
<evidence type="ECO:0000259" key="13">
    <source>
        <dbReference type="PROSITE" id="PS50998"/>
    </source>
</evidence>
<dbReference type="GO" id="GO:0005509">
    <property type="term" value="F:calcium ion binding"/>
    <property type="evidence" value="ECO:0007669"/>
    <property type="project" value="InterPro"/>
</dbReference>
<evidence type="ECO:0000313" key="14">
    <source>
        <dbReference type="EMBL" id="KAI1883887.1"/>
    </source>
</evidence>
<feature type="chain" id="PRO_5035848927" description="Matrix Gla protein" evidence="12">
    <location>
        <begin position="31"/>
        <end position="115"/>
    </location>
</feature>
<dbReference type="InterPro" id="IPR000294">
    <property type="entry name" value="GLA_domain"/>
</dbReference>
<comment type="subcellular location">
    <subcellularLocation>
        <location evidence="1">Secreted</location>
    </subcellularLocation>
</comment>
<keyword evidence="4" id="KW-0217">Developmental protein</keyword>
<evidence type="ECO:0000256" key="4">
    <source>
        <dbReference type="ARBA" id="ARBA00022473"/>
    </source>
</evidence>
<evidence type="ECO:0000256" key="11">
    <source>
        <dbReference type="ARBA" id="ARBA00023188"/>
    </source>
</evidence>
<dbReference type="GO" id="GO:0051216">
    <property type="term" value="P:cartilage development"/>
    <property type="evidence" value="ECO:0007669"/>
    <property type="project" value="UniProtKB-KW"/>
</dbReference>
<feature type="domain" description="Gla" evidence="13">
    <location>
        <begin position="74"/>
        <end position="106"/>
    </location>
</feature>
<keyword evidence="15" id="KW-1185">Reference proteome</keyword>
<proteinExistence type="inferred from homology"/>
<dbReference type="PANTHER" id="PTHR10109:SF0">
    <property type="entry name" value="MATRIX GLA PROTEIN"/>
    <property type="match status" value="1"/>
</dbReference>
<evidence type="ECO:0000256" key="9">
    <source>
        <dbReference type="ARBA" id="ARBA00022855"/>
    </source>
</evidence>
<dbReference type="OrthoDB" id="8958520at2759"/>
<dbReference type="GO" id="GO:0030154">
    <property type="term" value="P:cell differentiation"/>
    <property type="evidence" value="ECO:0007669"/>
    <property type="project" value="UniProtKB-KW"/>
</dbReference>
<dbReference type="SUPFAM" id="SSF57630">
    <property type="entry name" value="GLA-domain"/>
    <property type="match status" value="1"/>
</dbReference>
<keyword evidence="5" id="KW-0301">Gamma-carboxyglutamic acid</keyword>
<dbReference type="Proteomes" id="UP000829720">
    <property type="component" value="Unassembled WGS sequence"/>
</dbReference>